<sequence length="251" mass="28916">MSSFLPRYVYPALNVVPTDSEQYYIIPLQMTARWGKDHPGEATEKEKNIVSQFNIFTYDEMTKNYEPFLTDKASMYKLGDASLRNDYFKVWLSQGLKHPKSYIDAFAALESGWFAISKSPTGQPVYPYDTVGNQMTVFYKTVTNPDTTSEFINSPNDSMNDSMGRWFNYFKQIPVINITTYTAFWTWLLPMFAVYMMIRRNRVSLLLLQAVPFLLGIASLYASSTAYISRYMLFAMYLAPLLIGIISSDQE</sequence>
<evidence type="ECO:0000313" key="2">
    <source>
        <dbReference type="EMBL" id="GHM72814.1"/>
    </source>
</evidence>
<feature type="transmembrane region" description="Helical" evidence="1">
    <location>
        <begin position="228"/>
        <end position="246"/>
    </location>
</feature>
<accession>A0AAV4L4U5</accession>
<keyword evidence="1" id="KW-0812">Transmembrane</keyword>
<keyword evidence="1" id="KW-1133">Transmembrane helix</keyword>
<comment type="caution">
    <text evidence="2">The sequence shown here is derived from an EMBL/GenBank/DDBJ whole genome shotgun (WGS) entry which is preliminary data.</text>
</comment>
<evidence type="ECO:0000256" key="1">
    <source>
        <dbReference type="SAM" id="Phobius"/>
    </source>
</evidence>
<feature type="transmembrane region" description="Helical" evidence="1">
    <location>
        <begin position="178"/>
        <end position="198"/>
    </location>
</feature>
<dbReference type="AlphaFoldDB" id="A0AAV4L4U5"/>
<dbReference type="InterPro" id="IPR046062">
    <property type="entry name" value="DUF6020"/>
</dbReference>
<evidence type="ECO:0000313" key="3">
    <source>
        <dbReference type="Proteomes" id="UP000663812"/>
    </source>
</evidence>
<gene>
    <name evidence="2" type="ORF">MCC00316_11040</name>
</gene>
<protein>
    <submittedName>
        <fullName evidence="2">Uncharacterized protein</fullName>
    </submittedName>
</protein>
<organism evidence="2 3">
    <name type="scientific">Bifidobacterium longum subsp. longum</name>
    <dbReference type="NCBI Taxonomy" id="1679"/>
    <lineage>
        <taxon>Bacteria</taxon>
        <taxon>Bacillati</taxon>
        <taxon>Actinomycetota</taxon>
        <taxon>Actinomycetes</taxon>
        <taxon>Bifidobacteriales</taxon>
        <taxon>Bifidobacteriaceae</taxon>
        <taxon>Bifidobacterium</taxon>
    </lineage>
</organism>
<feature type="transmembrane region" description="Helical" evidence="1">
    <location>
        <begin position="205"/>
        <end position="222"/>
    </location>
</feature>
<dbReference type="Proteomes" id="UP000663812">
    <property type="component" value="Unassembled WGS sequence"/>
</dbReference>
<reference evidence="2" key="1">
    <citation type="journal article" date="2021" name="Appl. Environ. Microbiol.">
        <title>Novel 3-O-alpha-d-Galactosyl-alpha-l-Arabinofuranosidase for the Assimilation of Gum Arabic Arabinogalactan Protein in Bifidobacterium longum subsp. longum.</title>
        <authorList>
            <person name="Sasaki Y."/>
            <person name="Horigome A."/>
            <person name="Odamaki T."/>
            <person name="Xiao J.Z."/>
            <person name="Ishiwata A."/>
            <person name="Ito Y."/>
            <person name="Kitahara K."/>
            <person name="Fujita K."/>
        </authorList>
    </citation>
    <scope>NUCLEOTIDE SEQUENCE</scope>
    <source>
        <strain evidence="2">MCC00316</strain>
    </source>
</reference>
<dbReference type="Pfam" id="PF19484">
    <property type="entry name" value="DUF6020"/>
    <property type="match status" value="1"/>
</dbReference>
<keyword evidence="1" id="KW-0472">Membrane</keyword>
<proteinExistence type="predicted"/>
<name>A0AAV4L4U5_BIFLL</name>
<dbReference type="EMBL" id="BNHC01000006">
    <property type="protein sequence ID" value="GHM72814.1"/>
    <property type="molecule type" value="Genomic_DNA"/>
</dbReference>